<feature type="non-terminal residue" evidence="2">
    <location>
        <position position="548"/>
    </location>
</feature>
<feature type="compositionally biased region" description="Acidic residues" evidence="1">
    <location>
        <begin position="498"/>
        <end position="507"/>
    </location>
</feature>
<accession>A0A9N7P1H1</accession>
<dbReference type="Proteomes" id="UP001153555">
    <property type="component" value="Unassembled WGS sequence"/>
</dbReference>
<comment type="caution">
    <text evidence="2">The sequence shown here is derived from an EMBL/GenBank/DDBJ whole genome shotgun (WGS) entry which is preliminary data.</text>
</comment>
<proteinExistence type="predicted"/>
<protein>
    <recommendedName>
        <fullName evidence="4">Peptidase A2 domain-containing protein</fullName>
    </recommendedName>
</protein>
<sequence>RKGYSSMSKTTSSSSSQSRRKDSPEEREDRRNNPTTRTDYSAFFKDPNFVKGISNLITQIRPSTSQAPKTPAKKDLTNTLKGKEANVCEETTRSPGSTKKKSTTRTGNEQTDESRSVTDTRTRNTTRSVFRRLGKNMADDDLRRTLTRRRTTQAEEDEMKSLRRRIAELEARRSAQKRLVSTGQDLTEVPLKRATTTSRARTDQEQRGETSASGGRKRTVSRRDEEHSVHIPIRRSGPPTRVNTSRESSSVSRRQVKPYVQKAYSTGHQVSRAEVNRHIPMPTNLIMFSDKDSLPFDNPHSDALVITAPIFRIPVHRIMVDTGAYSSILYWTAFLKMGIDQSELRPCNDHITGFNGQATIPEGEITLPIELGGSGANGRRIMETFKVVKTASEYNAILGRTALYKLKAAVSIFHYSIKFPTENGTGVHYGNQREVRECIMAIPSLEIHSVMMANEEEKLIVESVVEPEQSDEQEVSSERSDNSAAKGYTNEQKRMSEEPIEGPEEEDKYPMLTSSNANTPSPPRDGQGKKAVKESEADQTDPKGEQNQ</sequence>
<feature type="compositionally biased region" description="Low complexity" evidence="1">
    <location>
        <begin position="240"/>
        <end position="253"/>
    </location>
</feature>
<feature type="region of interest" description="Disordered" evidence="1">
    <location>
        <begin position="1"/>
        <end position="129"/>
    </location>
</feature>
<feature type="non-terminal residue" evidence="2">
    <location>
        <position position="1"/>
    </location>
</feature>
<feature type="compositionally biased region" description="Basic and acidic residues" evidence="1">
    <location>
        <begin position="526"/>
        <end position="548"/>
    </location>
</feature>
<evidence type="ECO:0000256" key="1">
    <source>
        <dbReference type="SAM" id="MobiDB-lite"/>
    </source>
</evidence>
<evidence type="ECO:0000313" key="2">
    <source>
        <dbReference type="EMBL" id="CAA0841500.1"/>
    </source>
</evidence>
<evidence type="ECO:0008006" key="4">
    <source>
        <dbReference type="Google" id="ProtNLM"/>
    </source>
</evidence>
<feature type="compositionally biased region" description="Basic and acidic residues" evidence="1">
    <location>
        <begin position="112"/>
        <end position="122"/>
    </location>
</feature>
<feature type="region of interest" description="Disordered" evidence="1">
    <location>
        <begin position="465"/>
        <end position="548"/>
    </location>
</feature>
<feature type="region of interest" description="Disordered" evidence="1">
    <location>
        <begin position="177"/>
        <end position="256"/>
    </location>
</feature>
<dbReference type="InterPro" id="IPR021109">
    <property type="entry name" value="Peptidase_aspartic_dom_sf"/>
</dbReference>
<dbReference type="AlphaFoldDB" id="A0A9N7P1H1"/>
<keyword evidence="3" id="KW-1185">Reference proteome</keyword>
<dbReference type="OrthoDB" id="1624859at2759"/>
<dbReference type="Gene3D" id="2.40.70.10">
    <property type="entry name" value="Acid Proteases"/>
    <property type="match status" value="1"/>
</dbReference>
<feature type="compositionally biased region" description="Basic and acidic residues" evidence="1">
    <location>
        <begin position="19"/>
        <end position="32"/>
    </location>
</feature>
<dbReference type="SUPFAM" id="SSF50630">
    <property type="entry name" value="Acid proteases"/>
    <property type="match status" value="1"/>
</dbReference>
<dbReference type="EMBL" id="CACSLK010034108">
    <property type="protein sequence ID" value="CAA0841500.1"/>
    <property type="molecule type" value="Genomic_DNA"/>
</dbReference>
<feature type="compositionally biased region" description="Basic and acidic residues" evidence="1">
    <location>
        <begin position="72"/>
        <end position="92"/>
    </location>
</feature>
<organism evidence="2 3">
    <name type="scientific">Striga hermonthica</name>
    <name type="common">Purple witchweed</name>
    <name type="synonym">Buchnera hermonthica</name>
    <dbReference type="NCBI Taxonomy" id="68872"/>
    <lineage>
        <taxon>Eukaryota</taxon>
        <taxon>Viridiplantae</taxon>
        <taxon>Streptophyta</taxon>
        <taxon>Embryophyta</taxon>
        <taxon>Tracheophyta</taxon>
        <taxon>Spermatophyta</taxon>
        <taxon>Magnoliopsida</taxon>
        <taxon>eudicotyledons</taxon>
        <taxon>Gunneridae</taxon>
        <taxon>Pentapetalae</taxon>
        <taxon>asterids</taxon>
        <taxon>lamiids</taxon>
        <taxon>Lamiales</taxon>
        <taxon>Orobanchaceae</taxon>
        <taxon>Buchnereae</taxon>
        <taxon>Striga</taxon>
    </lineage>
</organism>
<dbReference type="PANTHER" id="PTHR33240:SF15">
    <property type="entry name" value="GAG-PRO-LIKE PROTEIN"/>
    <property type="match status" value="1"/>
</dbReference>
<reference evidence="2" key="1">
    <citation type="submission" date="2019-12" db="EMBL/GenBank/DDBJ databases">
        <authorList>
            <person name="Scholes J."/>
        </authorList>
    </citation>
    <scope>NUCLEOTIDE SEQUENCE</scope>
</reference>
<evidence type="ECO:0000313" key="3">
    <source>
        <dbReference type="Proteomes" id="UP001153555"/>
    </source>
</evidence>
<feature type="compositionally biased region" description="Low complexity" evidence="1">
    <location>
        <begin position="1"/>
        <end position="17"/>
    </location>
</feature>
<feature type="compositionally biased region" description="Polar residues" evidence="1">
    <location>
        <begin position="55"/>
        <end position="68"/>
    </location>
</feature>
<dbReference type="PANTHER" id="PTHR33240">
    <property type="entry name" value="OS08G0508500 PROTEIN"/>
    <property type="match status" value="1"/>
</dbReference>
<name>A0A9N7P1H1_STRHE</name>
<gene>
    <name evidence="2" type="ORF">SHERM_07511</name>
</gene>